<evidence type="ECO:0000256" key="1">
    <source>
        <dbReference type="SAM" id="MobiDB-lite"/>
    </source>
</evidence>
<dbReference type="Proteomes" id="UP000463915">
    <property type="component" value="Segment"/>
</dbReference>
<keyword evidence="3" id="KW-1185">Reference proteome</keyword>
<evidence type="ECO:0008006" key="4">
    <source>
        <dbReference type="Google" id="ProtNLM"/>
    </source>
</evidence>
<gene>
    <name evidence="2" type="primary">35</name>
    <name evidence="2" type="ORF">SEA_ONYINYE_35</name>
</gene>
<dbReference type="GeneID" id="77924834"/>
<proteinExistence type="predicted"/>
<dbReference type="Pfam" id="PF24117">
    <property type="entry name" value="DUF7391"/>
    <property type="match status" value="1"/>
</dbReference>
<reference evidence="2 3" key="1">
    <citation type="submission" date="2019-12" db="EMBL/GenBank/DDBJ databases">
        <authorList>
            <person name="Ayuk M.A."/>
            <person name="Robinson C.J."/>
            <person name="Anderson W.A."/>
            <person name="Ullah H."/>
            <person name="Gugssa A."/>
            <person name="Somiranjan G."/>
            <person name="Allen A."/>
            <person name="Lourds M.F."/>
            <person name="Quagraine B.K."/>
            <person name="Smith M."/>
            <person name="Moore M."/>
            <person name="Oliver J."/>
            <person name="Irabor E."/>
            <person name="Roy S.D."/>
            <person name="Bassey G."/>
            <person name="Louis B.N."/>
            <person name="Adu D."/>
            <person name="Akhimien C.E."/>
            <person name="Annor K."/>
            <person name="Archibald A."/>
            <person name="Ashagre K.C."/>
            <person name="Baity M.R."/>
            <person name="Barnes K.J."/>
            <person name="Barrios L.E."/>
            <person name="Black A.C."/>
            <person name="Bowen'Kauth M.S."/>
            <person name="Bowman K.N."/>
            <person name="Breaux D.L."/>
            <person name="Brooks J.A."/>
            <person name="Bwayili H.A."/>
            <person name="Caine T."/>
            <person name="Williams A.Y."/>
            <person name="Norris L.J."/>
            <person name="Nwozo E.O."/>
            <person name="Prosper P.L."/>
            <person name="Rankin N.A."/>
            <person name="Richardson K.M."/>
            <person name="Robinson D.M."/>
            <person name="Salters D.J."/>
            <person name="Savage M.A."/>
            <person name="Solomon S.M."/>
            <person name="Williams L.R."/>
            <person name="Curtis N."/>
            <person name="Garlena R.A."/>
            <person name="Russell D.A."/>
            <person name="Pope W.H."/>
            <person name="Jacobs-Sera D."/>
            <person name="Hatfull G.F."/>
        </authorList>
    </citation>
    <scope>NUCLEOTIDE SEQUENCE [LARGE SCALE GENOMIC DNA]</scope>
</reference>
<sequence>MSEDQIGLGNAQPAKRAKQQKRRATTQPVTGPTPDAVVGEEYDEVAELRRRLAEAERAAAAEPVKRGVPIDLSGDQVEAPAFTPPVNPYAPTGWQRKQRVEFDLELPSGQLCRVMRLERDDLLRLNLMEHLDTFTPMLMDQSMSDEAREAAMTSTVQENPQALKKMLNAVDKVVMAACVRPQITEDESRVNYGTEKDWANPNFTATVHIDNIDTFERMYIFGAAFGRSMDDLKSVLEQAEGMDGLAD</sequence>
<dbReference type="RefSeq" id="YP_010649285.1">
    <property type="nucleotide sequence ID" value="NC_070765.1"/>
</dbReference>
<protein>
    <recommendedName>
        <fullName evidence="4">Tail assembly chaperone</fullName>
    </recommendedName>
</protein>
<evidence type="ECO:0000313" key="2">
    <source>
        <dbReference type="EMBL" id="QHB37441.1"/>
    </source>
</evidence>
<feature type="region of interest" description="Disordered" evidence="1">
    <location>
        <begin position="1"/>
        <end position="41"/>
    </location>
</feature>
<organism evidence="2 3">
    <name type="scientific">Mycobacterium phage Onyinye</name>
    <dbReference type="NCBI Taxonomy" id="2686235"/>
    <lineage>
        <taxon>Viruses</taxon>
        <taxon>Duplodnaviria</taxon>
        <taxon>Heunggongvirae</taxon>
        <taxon>Uroviricota</taxon>
        <taxon>Caudoviricetes</taxon>
        <taxon>Onyinyevirus</taxon>
        <taxon>Onyinyevirus onyinye</taxon>
    </lineage>
</organism>
<evidence type="ECO:0000313" key="3">
    <source>
        <dbReference type="Proteomes" id="UP000463915"/>
    </source>
</evidence>
<dbReference type="EMBL" id="MN813687">
    <property type="protein sequence ID" value="QHB37441.1"/>
    <property type="molecule type" value="Genomic_DNA"/>
</dbReference>
<dbReference type="InterPro" id="IPR055815">
    <property type="entry name" value="DUF7391"/>
</dbReference>
<accession>A0A6B9LDB8</accession>
<dbReference type="KEGG" id="vg:77924834"/>
<feature type="compositionally biased region" description="Basic residues" evidence="1">
    <location>
        <begin position="15"/>
        <end position="24"/>
    </location>
</feature>
<name>A0A6B9LDB8_9CAUD</name>